<dbReference type="EMBL" id="JACJIM010000001">
    <property type="protein sequence ID" value="MBA9061132.1"/>
    <property type="molecule type" value="Genomic_DNA"/>
</dbReference>
<keyword evidence="3" id="KW-1185">Reference proteome</keyword>
<gene>
    <name evidence="2" type="ORF">GGQ91_000493</name>
</gene>
<keyword evidence="1" id="KW-0472">Membrane</keyword>
<accession>A0ABR6D4Y6</accession>
<keyword evidence="1" id="KW-1133">Transmembrane helix</keyword>
<reference evidence="2 3" key="1">
    <citation type="submission" date="2020-08" db="EMBL/GenBank/DDBJ databases">
        <title>Genomic Encyclopedia of Type Strains, Phase IV (KMG-IV): sequencing the most valuable type-strain genomes for metagenomic binning, comparative biology and taxonomic classification.</title>
        <authorList>
            <person name="Goeker M."/>
        </authorList>
    </citation>
    <scope>NUCLEOTIDE SEQUENCE [LARGE SCALE GENOMIC DNA]</scope>
    <source>
        <strain evidence="2 3">DSM 5686</strain>
    </source>
</reference>
<evidence type="ECO:0000313" key="3">
    <source>
        <dbReference type="Proteomes" id="UP000565455"/>
    </source>
</evidence>
<evidence type="ECO:0000256" key="1">
    <source>
        <dbReference type="SAM" id="Phobius"/>
    </source>
</evidence>
<dbReference type="GeneID" id="96607302"/>
<comment type="caution">
    <text evidence="2">The sequence shown here is derived from an EMBL/GenBank/DDBJ whole genome shotgun (WGS) entry which is preliminary data.</text>
</comment>
<organism evidence="2 3">
    <name type="scientific">Methylobacterium fujisawaense</name>
    <dbReference type="NCBI Taxonomy" id="107400"/>
    <lineage>
        <taxon>Bacteria</taxon>
        <taxon>Pseudomonadati</taxon>
        <taxon>Pseudomonadota</taxon>
        <taxon>Alphaproteobacteria</taxon>
        <taxon>Hyphomicrobiales</taxon>
        <taxon>Methylobacteriaceae</taxon>
        <taxon>Methylobacterium</taxon>
    </lineage>
</organism>
<keyword evidence="1" id="KW-0812">Transmembrane</keyword>
<protein>
    <submittedName>
        <fullName evidence="2">Uncharacterized protein</fullName>
    </submittedName>
</protein>
<evidence type="ECO:0000313" key="2">
    <source>
        <dbReference type="EMBL" id="MBA9061132.1"/>
    </source>
</evidence>
<name>A0ABR6D4Y6_9HYPH</name>
<proteinExistence type="predicted"/>
<dbReference type="Proteomes" id="UP000565455">
    <property type="component" value="Unassembled WGS sequence"/>
</dbReference>
<feature type="transmembrane region" description="Helical" evidence="1">
    <location>
        <begin position="6"/>
        <end position="27"/>
    </location>
</feature>
<sequence>MPDREVPANALFLMRWPFGHMWMVWIAGVRRRTNGRAVIEYSGYVGASQSRNLRLQGALYEHPVKLSHEVGAMLRSGFLLGVSAPAALLTVLVQPVVRDTADRWVPPVPTAQTAQIPLPGMRPVSIALSPTRVAGVQKADGRIAPVAGEAQDLEIKPILRQPPRRMVREGCETALSSLVGPEARRMTPGRCIS</sequence>
<dbReference type="RefSeq" id="WP_236952777.1">
    <property type="nucleotide sequence ID" value="NZ_JACJIM010000001.1"/>
</dbReference>